<accession>A0A0A9HWE9</accession>
<name>A0A0A9HWE9_ARUDO</name>
<proteinExistence type="predicted"/>
<organism evidence="1">
    <name type="scientific">Arundo donax</name>
    <name type="common">Giant reed</name>
    <name type="synonym">Donax arundinaceus</name>
    <dbReference type="NCBI Taxonomy" id="35708"/>
    <lineage>
        <taxon>Eukaryota</taxon>
        <taxon>Viridiplantae</taxon>
        <taxon>Streptophyta</taxon>
        <taxon>Embryophyta</taxon>
        <taxon>Tracheophyta</taxon>
        <taxon>Spermatophyta</taxon>
        <taxon>Magnoliopsida</taxon>
        <taxon>Liliopsida</taxon>
        <taxon>Poales</taxon>
        <taxon>Poaceae</taxon>
        <taxon>PACMAD clade</taxon>
        <taxon>Arundinoideae</taxon>
        <taxon>Arundineae</taxon>
        <taxon>Arundo</taxon>
    </lineage>
</organism>
<sequence length="112" mass="12685">MNMFNVVDWVWNLHAKGKLLDAADTLLNGEYDTNQMMRVLILGLNYPFSEERPFMRTVVGILEDKNELLPVPGKKPLLVFVSSAPIDLEGIVSKCNQSTVSSDLYERKIDLN</sequence>
<dbReference type="EMBL" id="GBRH01160673">
    <property type="protein sequence ID" value="JAE37223.1"/>
    <property type="molecule type" value="Transcribed_RNA"/>
</dbReference>
<dbReference type="AlphaFoldDB" id="A0A0A9HWE9"/>
<protein>
    <submittedName>
        <fullName evidence="1">Uncharacterized protein</fullName>
    </submittedName>
</protein>
<reference evidence="1" key="2">
    <citation type="journal article" date="2015" name="Data Brief">
        <title>Shoot transcriptome of the giant reed, Arundo donax.</title>
        <authorList>
            <person name="Barrero R.A."/>
            <person name="Guerrero F.D."/>
            <person name="Moolhuijzen P."/>
            <person name="Goolsby J.A."/>
            <person name="Tidwell J."/>
            <person name="Bellgard S.E."/>
            <person name="Bellgard M.I."/>
        </authorList>
    </citation>
    <scope>NUCLEOTIDE SEQUENCE</scope>
    <source>
        <tissue evidence="1">Shoot tissue taken approximately 20 cm above the soil surface</tissue>
    </source>
</reference>
<reference evidence="1" key="1">
    <citation type="submission" date="2014-09" db="EMBL/GenBank/DDBJ databases">
        <authorList>
            <person name="Magalhaes I.L.F."/>
            <person name="Oliveira U."/>
            <person name="Santos F.R."/>
            <person name="Vidigal T.H.D.A."/>
            <person name="Brescovit A.D."/>
            <person name="Santos A.J."/>
        </authorList>
    </citation>
    <scope>NUCLEOTIDE SEQUENCE</scope>
    <source>
        <tissue evidence="1">Shoot tissue taken approximately 20 cm above the soil surface</tissue>
    </source>
</reference>
<evidence type="ECO:0000313" key="1">
    <source>
        <dbReference type="EMBL" id="JAE37223.1"/>
    </source>
</evidence>